<feature type="domain" description="Glycosyltransferase subfamily 4-like N-terminal" evidence="2">
    <location>
        <begin position="24"/>
        <end position="190"/>
    </location>
</feature>
<feature type="domain" description="Glycosyl transferase family 1" evidence="1">
    <location>
        <begin position="205"/>
        <end position="386"/>
    </location>
</feature>
<dbReference type="HOGENOM" id="CLU_009583_2_5_5"/>
<dbReference type="EMBL" id="CP002279">
    <property type="protein sequence ID" value="AEH87427.1"/>
    <property type="molecule type" value="Genomic_DNA"/>
</dbReference>
<dbReference type="InterPro" id="IPR001296">
    <property type="entry name" value="Glyco_trans_1"/>
</dbReference>
<dbReference type="GO" id="GO:0016757">
    <property type="term" value="F:glycosyltransferase activity"/>
    <property type="evidence" value="ECO:0007669"/>
    <property type="project" value="InterPro"/>
</dbReference>
<dbReference type="Proteomes" id="UP000001623">
    <property type="component" value="Chromosome"/>
</dbReference>
<gene>
    <name evidence="3" type="ordered locus">Mesop_2973</name>
</gene>
<dbReference type="Gene3D" id="3.40.50.2000">
    <property type="entry name" value="Glycogen Phosphorylase B"/>
    <property type="match status" value="2"/>
</dbReference>
<evidence type="ECO:0000313" key="3">
    <source>
        <dbReference type="EMBL" id="AEH87427.1"/>
    </source>
</evidence>
<reference evidence="3 4" key="1">
    <citation type="submission" date="2010-10" db="EMBL/GenBank/DDBJ databases">
        <title>Complete sequence of Mesorhizobium opportunistum WSM2075.</title>
        <authorList>
            <consortium name="US DOE Joint Genome Institute"/>
            <person name="Lucas S."/>
            <person name="Copeland A."/>
            <person name="Lapidus A."/>
            <person name="Cheng J.-F."/>
            <person name="Bruce D."/>
            <person name="Goodwin L."/>
            <person name="Pitluck S."/>
            <person name="Chertkov O."/>
            <person name="Misra M."/>
            <person name="Detter J.C."/>
            <person name="Han C."/>
            <person name="Tapia R."/>
            <person name="Land M."/>
            <person name="Hauser L."/>
            <person name="Kyrpides N."/>
            <person name="Ovchinnikova G."/>
            <person name="Mavrommatis K.M."/>
            <person name="Tiwari R.P."/>
            <person name="Howieson J.G."/>
            <person name="O'Hara G.W."/>
            <person name="Nandasena K.G."/>
            <person name="Woyke T."/>
        </authorList>
    </citation>
    <scope>NUCLEOTIDE SEQUENCE [LARGE SCALE GENOMIC DNA]</scope>
    <source>
        <strain evidence="4">LMG 24607 / HAMBI 3007 / WSM2075</strain>
    </source>
</reference>
<organism evidence="3 4">
    <name type="scientific">Mesorhizobium opportunistum (strain LMG 24607 / HAMBI 3007 / WSM2075)</name>
    <dbReference type="NCBI Taxonomy" id="536019"/>
    <lineage>
        <taxon>Bacteria</taxon>
        <taxon>Pseudomonadati</taxon>
        <taxon>Pseudomonadota</taxon>
        <taxon>Alphaproteobacteria</taxon>
        <taxon>Hyphomicrobiales</taxon>
        <taxon>Phyllobacteriaceae</taxon>
        <taxon>Mesorhizobium</taxon>
    </lineage>
</organism>
<name>F7Y6V7_MESOW</name>
<dbReference type="Pfam" id="PF00534">
    <property type="entry name" value="Glycos_transf_1"/>
    <property type="match status" value="1"/>
</dbReference>
<sequence length="418" mass="45422">MKVVILSQPFDTVTPPAQNSIGIWTYEVARRLGGDCETTVLARRLRGMPAQLEIDRVRFELLRCAPARIWGLASRVWRHVRPRSPLVAQSIYAVDYLAQALRAIRRVSPDVIHVQNFPQYVPAIRRAAPKAAIMLHMHCDWLAELDREAMRRALAATDLVVGCSGHVLAGARKRFAELDKAFAVLPNGAPVSHTVSATARIPGRVLFVGRVSPEKGLHTLMEAWQIVSAELPMARLEVVGPSATLPREFLIDLSSDYDVRDLARFYKGGREYLGSYEAALRAMLPASIASTVSFLGTLPYGLLTQRYVEASLLVNPSLSESFGMSLIEALSAGTPVLATRVGGMTEIVEGIGGGVLVEKNDPQALATQMIDLLANPARAAMMGSQAAAGVADLYGWEKIAESTLAQYATAISARRARL</sequence>
<dbReference type="eggNOG" id="COG0438">
    <property type="taxonomic scope" value="Bacteria"/>
</dbReference>
<dbReference type="STRING" id="536019.Mesop_2973"/>
<dbReference type="InterPro" id="IPR028098">
    <property type="entry name" value="Glyco_trans_4-like_N"/>
</dbReference>
<dbReference type="KEGG" id="mop:Mesop_2973"/>
<dbReference type="Pfam" id="PF13439">
    <property type="entry name" value="Glyco_transf_4"/>
    <property type="match status" value="1"/>
</dbReference>
<evidence type="ECO:0000259" key="2">
    <source>
        <dbReference type="Pfam" id="PF13439"/>
    </source>
</evidence>
<proteinExistence type="predicted"/>
<dbReference type="SUPFAM" id="SSF53756">
    <property type="entry name" value="UDP-Glycosyltransferase/glycogen phosphorylase"/>
    <property type="match status" value="1"/>
</dbReference>
<evidence type="ECO:0000259" key="1">
    <source>
        <dbReference type="Pfam" id="PF00534"/>
    </source>
</evidence>
<dbReference type="RefSeq" id="WP_013894117.1">
    <property type="nucleotide sequence ID" value="NC_015675.1"/>
</dbReference>
<evidence type="ECO:0000313" key="4">
    <source>
        <dbReference type="Proteomes" id="UP000001623"/>
    </source>
</evidence>
<protein>
    <submittedName>
        <fullName evidence="3">Glycosyl transferase group 1</fullName>
    </submittedName>
</protein>
<dbReference type="PANTHER" id="PTHR12526">
    <property type="entry name" value="GLYCOSYLTRANSFERASE"/>
    <property type="match status" value="1"/>
</dbReference>
<dbReference type="AlphaFoldDB" id="F7Y6V7"/>
<keyword evidence="3" id="KW-0808">Transferase</keyword>
<accession>F7Y6V7</accession>
<dbReference type="CDD" id="cd03801">
    <property type="entry name" value="GT4_PimA-like"/>
    <property type="match status" value="1"/>
</dbReference>